<dbReference type="RefSeq" id="WP_013450463.1">
    <property type="nucleotide sequence ID" value="NC_014758.1"/>
</dbReference>
<dbReference type="InterPro" id="IPR003607">
    <property type="entry name" value="HD/PDEase_dom"/>
</dbReference>
<keyword evidence="7" id="KW-0175">Coiled coil</keyword>
<dbReference type="InterPro" id="IPR022711">
    <property type="entry name" value="RNase_Y_N"/>
</dbReference>
<dbReference type="OrthoDB" id="9803205at2"/>
<proteinExistence type="inferred from homology"/>
<dbReference type="CDD" id="cd00077">
    <property type="entry name" value="HDc"/>
    <property type="match status" value="1"/>
</dbReference>
<dbReference type="GO" id="GO:0003723">
    <property type="term" value="F:RNA binding"/>
    <property type="evidence" value="ECO:0007669"/>
    <property type="project" value="UniProtKB-UniRule"/>
</dbReference>
<accession>E4TJZ6</accession>
<dbReference type="FunFam" id="1.10.3210.10:FF:000013">
    <property type="entry name" value="Ribonuclease Y"/>
    <property type="match status" value="1"/>
</dbReference>
<dbReference type="HAMAP" id="MF_00335">
    <property type="entry name" value="RNase_Y"/>
    <property type="match status" value="1"/>
</dbReference>
<keyword evidence="10" id="KW-1185">Reference proteome</keyword>
<dbReference type="EMBL" id="CP002347">
    <property type="protein sequence ID" value="ADR18247.1"/>
    <property type="molecule type" value="Genomic_DNA"/>
</dbReference>
<dbReference type="HOGENOM" id="CLU_028328_1_0_0"/>
<dbReference type="NCBIfam" id="TIGR03319">
    <property type="entry name" value="RNase_Y"/>
    <property type="match status" value="1"/>
</dbReference>
<reference evidence="9 10" key="2">
    <citation type="journal article" date="2011" name="Stand. Genomic Sci.">
        <title>Complete genome sequence of Calditerrivibrio nitroreducens type strain (Yu37-1).</title>
        <authorList>
            <person name="Pitluck S."/>
            <person name="Sikorski J."/>
            <person name="Zeytun A."/>
            <person name="Lapidus A."/>
            <person name="Nolan M."/>
            <person name="Lucas S."/>
            <person name="Hammon N."/>
            <person name="Deshpande S."/>
            <person name="Cheng J.F."/>
            <person name="Tapia R."/>
            <person name="Han C."/>
            <person name="Goodwin L."/>
            <person name="Liolios K."/>
            <person name="Pagani I."/>
            <person name="Ivanova N."/>
            <person name="Mavromatis K."/>
            <person name="Pati A."/>
            <person name="Chen A."/>
            <person name="Palaniappan K."/>
            <person name="Hauser L."/>
            <person name="Chang Y.J."/>
            <person name="Jeffries C.D."/>
            <person name="Detter J.C."/>
            <person name="Brambilla E."/>
            <person name="Djao O.D."/>
            <person name="Rohde M."/>
            <person name="Spring S."/>
            <person name="Goker M."/>
            <person name="Woyke T."/>
            <person name="Bristow J."/>
            <person name="Eisen J.A."/>
            <person name="Markowitz V."/>
            <person name="Hugenholtz P."/>
            <person name="Kyrpides N.C."/>
            <person name="Klenk H.P."/>
            <person name="Land M."/>
        </authorList>
    </citation>
    <scope>NUCLEOTIDE SEQUENCE [LARGE SCALE GENOMIC DNA]</scope>
    <source>
        <strain evidence="10">DSM 19672 / NBRC 101217 / Yu37-1</strain>
    </source>
</reference>
<evidence type="ECO:0000256" key="6">
    <source>
        <dbReference type="NCBIfam" id="TIGR03319"/>
    </source>
</evidence>
<evidence type="ECO:0000256" key="3">
    <source>
        <dbReference type="ARBA" id="ARBA00022801"/>
    </source>
</evidence>
<dbReference type="InterPro" id="IPR004088">
    <property type="entry name" value="KH_dom_type_1"/>
</dbReference>
<dbReference type="Pfam" id="PF01966">
    <property type="entry name" value="HD"/>
    <property type="match status" value="1"/>
</dbReference>
<dbReference type="SUPFAM" id="SSF109604">
    <property type="entry name" value="HD-domain/PDEase-like"/>
    <property type="match status" value="1"/>
</dbReference>
<dbReference type="GO" id="GO:0004521">
    <property type="term" value="F:RNA endonuclease activity"/>
    <property type="evidence" value="ECO:0007669"/>
    <property type="project" value="UniProtKB-UniRule"/>
</dbReference>
<comment type="function">
    <text evidence="5">Endoribonuclease that initiates mRNA decay.</text>
</comment>
<dbReference type="Gene3D" id="1.10.3210.10">
    <property type="entry name" value="Hypothetical protein af1432"/>
    <property type="match status" value="1"/>
</dbReference>
<dbReference type="Pfam" id="PF00013">
    <property type="entry name" value="KH_1"/>
    <property type="match status" value="1"/>
</dbReference>
<dbReference type="GO" id="GO:0006402">
    <property type="term" value="P:mRNA catabolic process"/>
    <property type="evidence" value="ECO:0007669"/>
    <property type="project" value="UniProtKB-UniRule"/>
</dbReference>
<evidence type="ECO:0000256" key="2">
    <source>
        <dbReference type="ARBA" id="ARBA00022759"/>
    </source>
</evidence>
<evidence type="ECO:0000256" key="1">
    <source>
        <dbReference type="ARBA" id="ARBA00022722"/>
    </source>
</evidence>
<feature type="coiled-coil region" evidence="7">
    <location>
        <begin position="30"/>
        <end position="139"/>
    </location>
</feature>
<dbReference type="Pfam" id="PF12072">
    <property type="entry name" value="RNase_Y_N"/>
    <property type="match status" value="1"/>
</dbReference>
<name>E4TJZ6_CALNY</name>
<evidence type="ECO:0000259" key="8">
    <source>
        <dbReference type="PROSITE" id="PS51831"/>
    </source>
</evidence>
<dbReference type="InterPro" id="IPR017705">
    <property type="entry name" value="Ribonuclease_Y"/>
</dbReference>
<dbReference type="PROSITE" id="PS51831">
    <property type="entry name" value="HD"/>
    <property type="match status" value="1"/>
</dbReference>
<dbReference type="Proteomes" id="UP000007039">
    <property type="component" value="Chromosome"/>
</dbReference>
<evidence type="ECO:0000256" key="7">
    <source>
        <dbReference type="SAM" id="Coils"/>
    </source>
</evidence>
<dbReference type="eggNOG" id="COG1418">
    <property type="taxonomic scope" value="Bacteria"/>
</dbReference>
<dbReference type="SMART" id="SM00322">
    <property type="entry name" value="KH"/>
    <property type="match status" value="1"/>
</dbReference>
<evidence type="ECO:0000256" key="5">
    <source>
        <dbReference type="HAMAP-Rule" id="MF_00335"/>
    </source>
</evidence>
<comment type="similarity">
    <text evidence="5">Belongs to the RNase Y family.</text>
</comment>
<dbReference type="InterPro" id="IPR036612">
    <property type="entry name" value="KH_dom_type_1_sf"/>
</dbReference>
<sequence precursor="true">MTILISIIVAAIGIVVGFFTGVQIQKKKQAEENAKQNKSADEIIQRAKREADEIVKDAKIEAKDIVFKAKQEAEKEMKERRKELQLVEKRLLTKEESIDKKIELIEKKEELISKKESEYDRKLHEVENMKLEYENMKIKMIAEIEKVASMTKEEAKNYLISMMEAEAKQDAARIVREIEEEAKKEAEKKSKEIVATAIQRCAPEYVGEIAVSIVNLPSDEMKGRIIGREGRNIRTFESITGVDIIVDDTPEAVILSSYDPYRREIAKMTLEKLIADGRIHPTRIEEVYEKSKEELNKRILEVGEETAFRLGLHNIHPELLKLVGRLQYRTSYGQNVLAHSIEVAKIAGLMAAELGLDEKMAKRMGLLHDIGKAVDYESEGSHTAIGVEIVKKYNEPPQITNAILSHHGEEEFKYIESVLIQAADAISASRPGARREVLEAYIKRLEKLEEISKSFEGVSKTYAIQAGREVRIIVEPDAISDDAMYTLAKDIAKKIEEELTYPGQIKVTVIRESRSVEYAR</sequence>
<dbReference type="PANTHER" id="PTHR12826:SF15">
    <property type="entry name" value="RIBONUCLEASE Y"/>
    <property type="match status" value="1"/>
</dbReference>
<dbReference type="CDD" id="cd22431">
    <property type="entry name" value="KH-I_RNaseY"/>
    <property type="match status" value="1"/>
</dbReference>
<reference key="1">
    <citation type="submission" date="2010-11" db="EMBL/GenBank/DDBJ databases">
        <title>The complete genome of chromosome of Calditerrivibrio nitroreducens DSM 19672.</title>
        <authorList>
            <consortium name="US DOE Joint Genome Institute (JGI-PGF)"/>
            <person name="Lucas S."/>
            <person name="Copeland A."/>
            <person name="Lapidus A."/>
            <person name="Bruce D."/>
            <person name="Goodwin L."/>
            <person name="Pitluck S."/>
            <person name="Kyrpides N."/>
            <person name="Mavromatis K."/>
            <person name="Ivanova N."/>
            <person name="Mikhailova N."/>
            <person name="Zeytun A."/>
            <person name="Brettin T."/>
            <person name="Detter J.C."/>
            <person name="Tapia R."/>
            <person name="Han C."/>
            <person name="Land M."/>
            <person name="Hauser L."/>
            <person name="Markowitz V."/>
            <person name="Cheng J.-F."/>
            <person name="Hugenholtz P."/>
            <person name="Woyke T."/>
            <person name="Wu D."/>
            <person name="Spring S."/>
            <person name="Schroeder M."/>
            <person name="Brambilla E."/>
            <person name="Klenk H.-P."/>
            <person name="Eisen J.A."/>
        </authorList>
    </citation>
    <scope>NUCLEOTIDE SEQUENCE [LARGE SCALE GENOMIC DNA]</scope>
    <source>
        <strain>DSM 19672</strain>
    </source>
</reference>
<dbReference type="GO" id="GO:0005886">
    <property type="term" value="C:plasma membrane"/>
    <property type="evidence" value="ECO:0007669"/>
    <property type="project" value="UniProtKB-UniRule"/>
</dbReference>
<keyword evidence="1 5" id="KW-0540">Nuclease</keyword>
<protein>
    <recommendedName>
        <fullName evidence="5 6">Ribonuclease Y</fullName>
        <shortName evidence="5">RNase Y</shortName>
        <ecNumber evidence="5 6">3.1.-.-</ecNumber>
    </recommendedName>
</protein>
<evidence type="ECO:0000313" key="9">
    <source>
        <dbReference type="EMBL" id="ADR18247.1"/>
    </source>
</evidence>
<feature type="domain" description="HD" evidence="8">
    <location>
        <begin position="336"/>
        <end position="429"/>
    </location>
</feature>
<gene>
    <name evidence="5" type="primary">rny</name>
    <name evidence="9" type="ordered locus">Calni_0334</name>
</gene>
<dbReference type="SMART" id="SM00471">
    <property type="entry name" value="HDc"/>
    <property type="match status" value="1"/>
</dbReference>
<dbReference type="GO" id="GO:0016787">
    <property type="term" value="F:hydrolase activity"/>
    <property type="evidence" value="ECO:0007669"/>
    <property type="project" value="UniProtKB-KW"/>
</dbReference>
<dbReference type="Gene3D" id="3.30.1370.10">
    <property type="entry name" value="K Homology domain, type 1"/>
    <property type="match status" value="1"/>
</dbReference>
<keyword evidence="4 5" id="KW-0694">RNA-binding</keyword>
<dbReference type="InterPro" id="IPR006675">
    <property type="entry name" value="HDIG_dom"/>
</dbReference>
<dbReference type="AlphaFoldDB" id="E4TJZ6"/>
<keyword evidence="2 5" id="KW-0255">Endonuclease</keyword>
<dbReference type="PANTHER" id="PTHR12826">
    <property type="entry name" value="RIBONUCLEASE Y"/>
    <property type="match status" value="1"/>
</dbReference>
<dbReference type="KEGG" id="cni:Calni_0334"/>
<dbReference type="SUPFAM" id="SSF54791">
    <property type="entry name" value="Eukaryotic type KH-domain (KH-domain type I)"/>
    <property type="match status" value="1"/>
</dbReference>
<dbReference type="EC" id="3.1.-.-" evidence="5 6"/>
<dbReference type="NCBIfam" id="TIGR00277">
    <property type="entry name" value="HDIG"/>
    <property type="match status" value="1"/>
</dbReference>
<dbReference type="InterPro" id="IPR006674">
    <property type="entry name" value="HD_domain"/>
</dbReference>
<dbReference type="STRING" id="768670.Calni_0334"/>
<evidence type="ECO:0000313" key="10">
    <source>
        <dbReference type="Proteomes" id="UP000007039"/>
    </source>
</evidence>
<dbReference type="InterPro" id="IPR004087">
    <property type="entry name" value="KH_dom"/>
</dbReference>
<organism evidence="9 10">
    <name type="scientific">Calditerrivibrio nitroreducens (strain DSM 19672 / NBRC 101217 / Yu37-1)</name>
    <dbReference type="NCBI Taxonomy" id="768670"/>
    <lineage>
        <taxon>Bacteria</taxon>
        <taxon>Pseudomonadati</taxon>
        <taxon>Deferribacterota</taxon>
        <taxon>Deferribacteres</taxon>
        <taxon>Deferribacterales</taxon>
        <taxon>Calditerrivibrionaceae</taxon>
    </lineage>
</organism>
<dbReference type="PROSITE" id="PS50084">
    <property type="entry name" value="KH_TYPE_1"/>
    <property type="match status" value="1"/>
</dbReference>
<keyword evidence="3 5" id="KW-0378">Hydrolase</keyword>
<evidence type="ECO:0000256" key="4">
    <source>
        <dbReference type="ARBA" id="ARBA00022884"/>
    </source>
</evidence>